<comment type="caution">
    <text evidence="1">The sequence shown here is derived from an EMBL/GenBank/DDBJ whole genome shotgun (WGS) entry which is preliminary data.</text>
</comment>
<reference evidence="1" key="1">
    <citation type="submission" date="2019-10" db="EMBL/GenBank/DDBJ databases">
        <authorList>
            <consortium name="DOE Joint Genome Institute"/>
            <person name="Kuo A."/>
            <person name="Miyauchi S."/>
            <person name="Kiss E."/>
            <person name="Drula E."/>
            <person name="Kohler A."/>
            <person name="Sanchez-Garcia M."/>
            <person name="Andreopoulos B."/>
            <person name="Barry K.W."/>
            <person name="Bonito G."/>
            <person name="Buee M."/>
            <person name="Carver A."/>
            <person name="Chen C."/>
            <person name="Cichocki N."/>
            <person name="Clum A."/>
            <person name="Culley D."/>
            <person name="Crous P.W."/>
            <person name="Fauchery L."/>
            <person name="Girlanda M."/>
            <person name="Hayes R."/>
            <person name="Keri Z."/>
            <person name="Labutti K."/>
            <person name="Lipzen A."/>
            <person name="Lombard V."/>
            <person name="Magnuson J."/>
            <person name="Maillard F."/>
            <person name="Morin E."/>
            <person name="Murat C."/>
            <person name="Nolan M."/>
            <person name="Ohm R."/>
            <person name="Pangilinan J."/>
            <person name="Pereira M."/>
            <person name="Perotto S."/>
            <person name="Peter M."/>
            <person name="Riley R."/>
            <person name="Sitrit Y."/>
            <person name="Stielow B."/>
            <person name="Szollosi G."/>
            <person name="Zifcakova L."/>
            <person name="Stursova M."/>
            <person name="Spatafora J.W."/>
            <person name="Tedersoo L."/>
            <person name="Vaario L.-M."/>
            <person name="Yamada A."/>
            <person name="Yan M."/>
            <person name="Wang P."/>
            <person name="Xu J."/>
            <person name="Bruns T."/>
            <person name="Baldrian P."/>
            <person name="Vilgalys R."/>
            <person name="Henrissat B."/>
            <person name="Grigoriev I.V."/>
            <person name="Hibbett D."/>
            <person name="Nagy L.G."/>
            <person name="Martin F.M."/>
        </authorList>
    </citation>
    <scope>NUCLEOTIDE SEQUENCE</scope>
    <source>
        <strain evidence="1">P2</strain>
    </source>
</reference>
<organism evidence="1 2">
    <name type="scientific">Thelephora ganbajun</name>
    <name type="common">Ganba fungus</name>
    <dbReference type="NCBI Taxonomy" id="370292"/>
    <lineage>
        <taxon>Eukaryota</taxon>
        <taxon>Fungi</taxon>
        <taxon>Dikarya</taxon>
        <taxon>Basidiomycota</taxon>
        <taxon>Agaricomycotina</taxon>
        <taxon>Agaricomycetes</taxon>
        <taxon>Thelephorales</taxon>
        <taxon>Thelephoraceae</taxon>
        <taxon>Thelephora</taxon>
    </lineage>
</organism>
<dbReference type="Proteomes" id="UP000886501">
    <property type="component" value="Unassembled WGS sequence"/>
</dbReference>
<sequence>MCNTCYTYLPKSSMLCFALANKLYCGRLPEEFQDLTWIEERLCAIYSNTAVMTRLYQSSDPLQPTVFHGNTCAHEMNVSSTVTVLPLTPSDVNDLLSIVFIGSRKFKPEYLGNMYRIRKSKVWRFLQWLKVHNQLYENILLDESVMDLYPDNGYLPGIEDGAIHDHE</sequence>
<evidence type="ECO:0000313" key="1">
    <source>
        <dbReference type="EMBL" id="KAF9648667.1"/>
    </source>
</evidence>
<feature type="non-terminal residue" evidence="1">
    <location>
        <position position="167"/>
    </location>
</feature>
<keyword evidence="2" id="KW-1185">Reference proteome</keyword>
<reference evidence="1" key="2">
    <citation type="journal article" date="2020" name="Nat. Commun.">
        <title>Large-scale genome sequencing of mycorrhizal fungi provides insights into the early evolution of symbiotic traits.</title>
        <authorList>
            <person name="Miyauchi S."/>
            <person name="Kiss E."/>
            <person name="Kuo A."/>
            <person name="Drula E."/>
            <person name="Kohler A."/>
            <person name="Sanchez-Garcia M."/>
            <person name="Morin E."/>
            <person name="Andreopoulos B."/>
            <person name="Barry K.W."/>
            <person name="Bonito G."/>
            <person name="Buee M."/>
            <person name="Carver A."/>
            <person name="Chen C."/>
            <person name="Cichocki N."/>
            <person name="Clum A."/>
            <person name="Culley D."/>
            <person name="Crous P.W."/>
            <person name="Fauchery L."/>
            <person name="Girlanda M."/>
            <person name="Hayes R.D."/>
            <person name="Keri Z."/>
            <person name="LaButti K."/>
            <person name="Lipzen A."/>
            <person name="Lombard V."/>
            <person name="Magnuson J."/>
            <person name="Maillard F."/>
            <person name="Murat C."/>
            <person name="Nolan M."/>
            <person name="Ohm R.A."/>
            <person name="Pangilinan J."/>
            <person name="Pereira M.F."/>
            <person name="Perotto S."/>
            <person name="Peter M."/>
            <person name="Pfister S."/>
            <person name="Riley R."/>
            <person name="Sitrit Y."/>
            <person name="Stielow J.B."/>
            <person name="Szollosi G."/>
            <person name="Zifcakova L."/>
            <person name="Stursova M."/>
            <person name="Spatafora J.W."/>
            <person name="Tedersoo L."/>
            <person name="Vaario L.M."/>
            <person name="Yamada A."/>
            <person name="Yan M."/>
            <person name="Wang P."/>
            <person name="Xu J."/>
            <person name="Bruns T."/>
            <person name="Baldrian P."/>
            <person name="Vilgalys R."/>
            <person name="Dunand C."/>
            <person name="Henrissat B."/>
            <person name="Grigoriev I.V."/>
            <person name="Hibbett D."/>
            <person name="Nagy L.G."/>
            <person name="Martin F.M."/>
        </authorList>
    </citation>
    <scope>NUCLEOTIDE SEQUENCE</scope>
    <source>
        <strain evidence="1">P2</strain>
    </source>
</reference>
<name>A0ACB6ZGJ3_THEGA</name>
<protein>
    <submittedName>
        <fullName evidence="1">Uncharacterized protein</fullName>
    </submittedName>
</protein>
<evidence type="ECO:0000313" key="2">
    <source>
        <dbReference type="Proteomes" id="UP000886501"/>
    </source>
</evidence>
<proteinExistence type="predicted"/>
<accession>A0ACB6ZGJ3</accession>
<gene>
    <name evidence="1" type="ORF">BDM02DRAFT_3073707</name>
</gene>
<dbReference type="EMBL" id="MU118009">
    <property type="protein sequence ID" value="KAF9648667.1"/>
    <property type="molecule type" value="Genomic_DNA"/>
</dbReference>